<comment type="similarity">
    <text evidence="2 7">Belongs to the zinc-containing alcohol dehydrogenase family.</text>
</comment>
<dbReference type="OrthoDB" id="3567264at2"/>
<comment type="caution">
    <text evidence="9">The sequence shown here is derived from an EMBL/GenBank/DDBJ whole genome shotgun (WGS) entry which is preliminary data.</text>
</comment>
<dbReference type="PANTHER" id="PTHR42940">
    <property type="entry name" value="ALCOHOL DEHYDROGENASE 1-RELATED"/>
    <property type="match status" value="1"/>
</dbReference>
<dbReference type="InterPro" id="IPR002328">
    <property type="entry name" value="ADH_Zn_CS"/>
</dbReference>
<dbReference type="Proteomes" id="UP000295124">
    <property type="component" value="Unassembled WGS sequence"/>
</dbReference>
<name>A0A4R4ZHF9_9ACTN</name>
<dbReference type="Pfam" id="PF08240">
    <property type="entry name" value="ADH_N"/>
    <property type="match status" value="1"/>
</dbReference>
<comment type="catalytic activity">
    <reaction evidence="6">
        <text>a primary alcohol + NADP(+) = an aldehyde + NADPH + H(+)</text>
        <dbReference type="Rhea" id="RHEA:15937"/>
        <dbReference type="ChEBI" id="CHEBI:15378"/>
        <dbReference type="ChEBI" id="CHEBI:15734"/>
        <dbReference type="ChEBI" id="CHEBI:17478"/>
        <dbReference type="ChEBI" id="CHEBI:57783"/>
        <dbReference type="ChEBI" id="CHEBI:58349"/>
        <dbReference type="EC" id="1.1.1.2"/>
    </reaction>
</comment>
<evidence type="ECO:0000256" key="4">
    <source>
        <dbReference type="ARBA" id="ARBA00022833"/>
    </source>
</evidence>
<keyword evidence="3 7" id="KW-0479">Metal-binding</keyword>
<dbReference type="Gene3D" id="3.90.180.10">
    <property type="entry name" value="Medium-chain alcohol dehydrogenases, catalytic domain"/>
    <property type="match status" value="1"/>
</dbReference>
<evidence type="ECO:0000256" key="7">
    <source>
        <dbReference type="RuleBase" id="RU361277"/>
    </source>
</evidence>
<evidence type="ECO:0000256" key="3">
    <source>
        <dbReference type="ARBA" id="ARBA00022723"/>
    </source>
</evidence>
<dbReference type="SUPFAM" id="SSF51735">
    <property type="entry name" value="NAD(P)-binding Rossmann-fold domains"/>
    <property type="match status" value="1"/>
</dbReference>
<evidence type="ECO:0000313" key="9">
    <source>
        <dbReference type="EMBL" id="TDD57855.1"/>
    </source>
</evidence>
<dbReference type="FunFam" id="3.40.50.720:FF:000022">
    <property type="entry name" value="Cinnamyl alcohol dehydrogenase"/>
    <property type="match status" value="1"/>
</dbReference>
<dbReference type="InterPro" id="IPR020843">
    <property type="entry name" value="ER"/>
</dbReference>
<sequence length="341" mass="34926">MSTYRAIEALDGAFTQVERELSAPGAGQVRIRVEACGVCHSDVLGVHNLNGSRSAGTPIVPGHEVVGWIDAVGDGAGTWSVGQRVGVGFLAGHCGVCANCRQGEFTYCTNQPVTGDTIDGGYAEYLTAPVSGLVAVPEEWDAAEAAPLLCAGITVYNALRKGAARPGGLVAVQGIGGLGHLAIQYAAKLGLRVAAIARGEDKRELALKLGATDYIDSSVVDPGQALQELGGAQVIVATAANGASMTPLVDGLGLRGKLVVVGAAADPIEVTTGSLIFGGRSIEGSLTGTSSENEENLAFALAHDVRPMVERVPLEQAADAYDRMMSGAARFRMVLTTGAAR</sequence>
<reference evidence="9 10" key="1">
    <citation type="submission" date="2019-03" db="EMBL/GenBank/DDBJ databases">
        <title>Draft genome sequences of novel Actinobacteria.</title>
        <authorList>
            <person name="Sahin N."/>
            <person name="Ay H."/>
            <person name="Saygin H."/>
        </authorList>
    </citation>
    <scope>NUCLEOTIDE SEQUENCE [LARGE SCALE GENOMIC DNA]</scope>
    <source>
        <strain evidence="9 10">JCM 13523</strain>
    </source>
</reference>
<evidence type="ECO:0000256" key="2">
    <source>
        <dbReference type="ARBA" id="ARBA00008072"/>
    </source>
</evidence>
<keyword evidence="4 7" id="KW-0862">Zinc</keyword>
<dbReference type="PANTHER" id="PTHR42940:SF7">
    <property type="entry name" value="ALCOHOL DEHYDROGENASE-LIKE N-TERMINAL DOMAIN-CONTAINING PROTEIN"/>
    <property type="match status" value="1"/>
</dbReference>
<evidence type="ECO:0000256" key="5">
    <source>
        <dbReference type="ARBA" id="ARBA00023002"/>
    </source>
</evidence>
<dbReference type="GO" id="GO:0005737">
    <property type="term" value="C:cytoplasm"/>
    <property type="evidence" value="ECO:0007669"/>
    <property type="project" value="TreeGrafter"/>
</dbReference>
<dbReference type="InterPro" id="IPR013149">
    <property type="entry name" value="ADH-like_C"/>
</dbReference>
<evidence type="ECO:0000256" key="6">
    <source>
        <dbReference type="ARBA" id="ARBA00048262"/>
    </source>
</evidence>
<evidence type="ECO:0000313" key="10">
    <source>
        <dbReference type="Proteomes" id="UP000295124"/>
    </source>
</evidence>
<keyword evidence="5" id="KW-0560">Oxidoreductase</keyword>
<accession>A0A4R4ZHF9</accession>
<dbReference type="AlphaFoldDB" id="A0A4R4ZHF9"/>
<dbReference type="InterPro" id="IPR036291">
    <property type="entry name" value="NAD(P)-bd_dom_sf"/>
</dbReference>
<dbReference type="PROSITE" id="PS00059">
    <property type="entry name" value="ADH_ZINC"/>
    <property type="match status" value="1"/>
</dbReference>
<proteinExistence type="inferred from homology"/>
<gene>
    <name evidence="9" type="ORF">E1263_21860</name>
</gene>
<comment type="cofactor">
    <cofactor evidence="1 7">
        <name>Zn(2+)</name>
        <dbReference type="ChEBI" id="CHEBI:29105"/>
    </cofactor>
</comment>
<dbReference type="SUPFAM" id="SSF50129">
    <property type="entry name" value="GroES-like"/>
    <property type="match status" value="1"/>
</dbReference>
<dbReference type="GO" id="GO:0008270">
    <property type="term" value="F:zinc ion binding"/>
    <property type="evidence" value="ECO:0007669"/>
    <property type="project" value="InterPro"/>
</dbReference>
<dbReference type="InterPro" id="IPR013154">
    <property type="entry name" value="ADH-like_N"/>
</dbReference>
<keyword evidence="10" id="KW-1185">Reference proteome</keyword>
<dbReference type="GO" id="GO:0004022">
    <property type="term" value="F:alcohol dehydrogenase (NAD+) activity"/>
    <property type="evidence" value="ECO:0007669"/>
    <property type="project" value="TreeGrafter"/>
</dbReference>
<evidence type="ECO:0000256" key="1">
    <source>
        <dbReference type="ARBA" id="ARBA00001947"/>
    </source>
</evidence>
<dbReference type="Gene3D" id="3.40.50.720">
    <property type="entry name" value="NAD(P)-binding Rossmann-like Domain"/>
    <property type="match status" value="1"/>
</dbReference>
<dbReference type="SMART" id="SM00829">
    <property type="entry name" value="PKS_ER"/>
    <property type="match status" value="1"/>
</dbReference>
<evidence type="ECO:0000259" key="8">
    <source>
        <dbReference type="SMART" id="SM00829"/>
    </source>
</evidence>
<dbReference type="RefSeq" id="WP_132170264.1">
    <property type="nucleotide sequence ID" value="NZ_SMKX01000064.1"/>
</dbReference>
<dbReference type="GO" id="GO:0008106">
    <property type="term" value="F:alcohol dehydrogenase (NADP+) activity"/>
    <property type="evidence" value="ECO:0007669"/>
    <property type="project" value="UniProtKB-EC"/>
</dbReference>
<dbReference type="Pfam" id="PF00107">
    <property type="entry name" value="ADH_zinc_N"/>
    <property type="match status" value="1"/>
</dbReference>
<protein>
    <submittedName>
        <fullName evidence="9">Alcohol dehydrogenase</fullName>
    </submittedName>
</protein>
<feature type="domain" description="Enoyl reductase (ER)" evidence="8">
    <location>
        <begin position="12"/>
        <end position="335"/>
    </location>
</feature>
<organism evidence="9 10">
    <name type="scientific">Kribbella antibiotica</name>
    <dbReference type="NCBI Taxonomy" id="190195"/>
    <lineage>
        <taxon>Bacteria</taxon>
        <taxon>Bacillati</taxon>
        <taxon>Actinomycetota</taxon>
        <taxon>Actinomycetes</taxon>
        <taxon>Propionibacteriales</taxon>
        <taxon>Kribbellaceae</taxon>
        <taxon>Kribbella</taxon>
    </lineage>
</organism>
<dbReference type="InterPro" id="IPR011032">
    <property type="entry name" value="GroES-like_sf"/>
</dbReference>
<dbReference type="CDD" id="cd08296">
    <property type="entry name" value="CAD_like"/>
    <property type="match status" value="1"/>
</dbReference>
<dbReference type="EMBL" id="SMKX01000064">
    <property type="protein sequence ID" value="TDD57855.1"/>
    <property type="molecule type" value="Genomic_DNA"/>
</dbReference>